<dbReference type="AlphaFoldDB" id="J3KZJ5"/>
<keyword evidence="3" id="KW-0808">Transferase</keyword>
<dbReference type="InterPro" id="IPR029044">
    <property type="entry name" value="Nucleotide-diphossugar_trans"/>
</dbReference>
<evidence type="ECO:0000256" key="5">
    <source>
        <dbReference type="ARBA" id="ARBA00048128"/>
    </source>
</evidence>
<dbReference type="GO" id="GO:0003983">
    <property type="term" value="F:UTP:glucose-1-phosphate uridylyltransferase activity"/>
    <property type="evidence" value="ECO:0007669"/>
    <property type="project" value="UniProtKB-EC"/>
</dbReference>
<evidence type="ECO:0000256" key="1">
    <source>
        <dbReference type="ARBA" id="ARBA00010401"/>
    </source>
</evidence>
<feature type="region of interest" description="Disordered" evidence="6">
    <location>
        <begin position="72"/>
        <end position="103"/>
    </location>
</feature>
<reference evidence="7" key="1">
    <citation type="journal article" date="2013" name="Nat. Commun.">
        <title>Whole-genome sequencing of Oryza brachyantha reveals mechanisms underlying Oryza genome evolution.</title>
        <authorList>
            <person name="Chen J."/>
            <person name="Huang Q."/>
            <person name="Gao D."/>
            <person name="Wang J."/>
            <person name="Lang Y."/>
            <person name="Liu T."/>
            <person name="Li B."/>
            <person name="Bai Z."/>
            <person name="Luis Goicoechea J."/>
            <person name="Liang C."/>
            <person name="Chen C."/>
            <person name="Zhang W."/>
            <person name="Sun S."/>
            <person name="Liao Y."/>
            <person name="Zhang X."/>
            <person name="Yang L."/>
            <person name="Song C."/>
            <person name="Wang M."/>
            <person name="Shi J."/>
            <person name="Liu G."/>
            <person name="Liu J."/>
            <person name="Zhou H."/>
            <person name="Zhou W."/>
            <person name="Yu Q."/>
            <person name="An N."/>
            <person name="Chen Y."/>
            <person name="Cai Q."/>
            <person name="Wang B."/>
            <person name="Liu B."/>
            <person name="Min J."/>
            <person name="Huang Y."/>
            <person name="Wu H."/>
            <person name="Li Z."/>
            <person name="Zhang Y."/>
            <person name="Yin Y."/>
            <person name="Song W."/>
            <person name="Jiang J."/>
            <person name="Jackson S.A."/>
            <person name="Wing R.A."/>
            <person name="Wang J."/>
            <person name="Chen M."/>
        </authorList>
    </citation>
    <scope>NUCLEOTIDE SEQUENCE [LARGE SCALE GENOMIC DNA]</scope>
    <source>
        <strain evidence="7">cv. IRGC 101232</strain>
    </source>
</reference>
<dbReference type="HOGENOM" id="CLU_2267890_0_0_1"/>
<comment type="catalytic activity">
    <reaction evidence="5">
        <text>alpha-D-glucose 1-phosphate + UTP + H(+) = UDP-alpha-D-glucose + diphosphate</text>
        <dbReference type="Rhea" id="RHEA:19889"/>
        <dbReference type="ChEBI" id="CHEBI:15378"/>
        <dbReference type="ChEBI" id="CHEBI:33019"/>
        <dbReference type="ChEBI" id="CHEBI:46398"/>
        <dbReference type="ChEBI" id="CHEBI:58601"/>
        <dbReference type="ChEBI" id="CHEBI:58885"/>
        <dbReference type="EC" id="2.7.7.9"/>
    </reaction>
</comment>
<dbReference type="Proteomes" id="UP000006038">
    <property type="component" value="Chromosome 1"/>
</dbReference>
<dbReference type="STRING" id="4533.J3KZJ5"/>
<dbReference type="SUPFAM" id="SSF53448">
    <property type="entry name" value="Nucleotide-diphospho-sugar transferases"/>
    <property type="match status" value="1"/>
</dbReference>
<proteinExistence type="inferred from homology"/>
<dbReference type="InterPro" id="IPR002618">
    <property type="entry name" value="UDPGP_fam"/>
</dbReference>
<evidence type="ECO:0000313" key="7">
    <source>
        <dbReference type="EnsemblPlants" id="OB01G24010.1"/>
    </source>
</evidence>
<feature type="compositionally biased region" description="Polar residues" evidence="6">
    <location>
        <begin position="77"/>
        <end position="87"/>
    </location>
</feature>
<comment type="similarity">
    <text evidence="1">Belongs to the UDPGP type 1 family.</text>
</comment>
<evidence type="ECO:0000313" key="8">
    <source>
        <dbReference type="Proteomes" id="UP000006038"/>
    </source>
</evidence>
<evidence type="ECO:0000256" key="4">
    <source>
        <dbReference type="ARBA" id="ARBA00022695"/>
    </source>
</evidence>
<accession>J3KZJ5</accession>
<sequence>MEATWWQFPAGVGGGGGQAEQIEWNKIQTPTNVVVVPYDTLSPAPEDLSETKKLLNKLVLLKLNGGLGTTMGCTGPKTMSNVTSKNTKGGRATLAHPGTCKTR</sequence>
<reference evidence="7" key="2">
    <citation type="submission" date="2013-04" db="UniProtKB">
        <authorList>
            <consortium name="EnsemblPlants"/>
        </authorList>
    </citation>
    <scope>IDENTIFICATION</scope>
</reference>
<evidence type="ECO:0000256" key="6">
    <source>
        <dbReference type="SAM" id="MobiDB-lite"/>
    </source>
</evidence>
<dbReference type="EC" id="2.7.7.9" evidence="2"/>
<keyword evidence="4" id="KW-0548">Nucleotidyltransferase</keyword>
<dbReference type="EnsemblPlants" id="OB01G24010.1">
    <property type="protein sequence ID" value="OB01G24010.1"/>
    <property type="gene ID" value="OB01G24010"/>
</dbReference>
<dbReference type="GO" id="GO:0006011">
    <property type="term" value="P:UDP-alpha-D-glucose metabolic process"/>
    <property type="evidence" value="ECO:0007669"/>
    <property type="project" value="InterPro"/>
</dbReference>
<keyword evidence="8" id="KW-1185">Reference proteome</keyword>
<dbReference type="InterPro" id="IPR016267">
    <property type="entry name" value="UDPGP_trans"/>
</dbReference>
<protein>
    <recommendedName>
        <fullName evidence="2">UTP--glucose-1-phosphate uridylyltransferase</fullName>
        <ecNumber evidence="2">2.7.7.9</ecNumber>
    </recommendedName>
</protein>
<dbReference type="eggNOG" id="KOG2638">
    <property type="taxonomic scope" value="Eukaryota"/>
</dbReference>
<dbReference type="PANTHER" id="PTHR43511">
    <property type="match status" value="1"/>
</dbReference>
<dbReference type="Gene3D" id="3.90.550.10">
    <property type="entry name" value="Spore Coat Polysaccharide Biosynthesis Protein SpsA, Chain A"/>
    <property type="match status" value="1"/>
</dbReference>
<name>J3KZJ5_ORYBR</name>
<evidence type="ECO:0000256" key="2">
    <source>
        <dbReference type="ARBA" id="ARBA00012415"/>
    </source>
</evidence>
<dbReference type="Pfam" id="PF01704">
    <property type="entry name" value="UDPGP"/>
    <property type="match status" value="1"/>
</dbReference>
<evidence type="ECO:0000256" key="3">
    <source>
        <dbReference type="ARBA" id="ARBA00022679"/>
    </source>
</evidence>
<dbReference type="Gramene" id="OB01G24010.1">
    <property type="protein sequence ID" value="OB01G24010.1"/>
    <property type="gene ID" value="OB01G24010"/>
</dbReference>
<organism evidence="7">
    <name type="scientific">Oryza brachyantha</name>
    <name type="common">malo sina</name>
    <dbReference type="NCBI Taxonomy" id="4533"/>
    <lineage>
        <taxon>Eukaryota</taxon>
        <taxon>Viridiplantae</taxon>
        <taxon>Streptophyta</taxon>
        <taxon>Embryophyta</taxon>
        <taxon>Tracheophyta</taxon>
        <taxon>Spermatophyta</taxon>
        <taxon>Magnoliopsida</taxon>
        <taxon>Liliopsida</taxon>
        <taxon>Poales</taxon>
        <taxon>Poaceae</taxon>
        <taxon>BOP clade</taxon>
        <taxon>Oryzoideae</taxon>
        <taxon>Oryzeae</taxon>
        <taxon>Oryzinae</taxon>
        <taxon>Oryza</taxon>
    </lineage>
</organism>